<dbReference type="AlphaFoldDB" id="A0A517U241"/>
<dbReference type="Pfam" id="PF12951">
    <property type="entry name" value="PATR"/>
    <property type="match status" value="2"/>
</dbReference>
<dbReference type="Proteomes" id="UP000317909">
    <property type="component" value="Chromosome"/>
</dbReference>
<dbReference type="GO" id="GO:0008233">
    <property type="term" value="F:peptidase activity"/>
    <property type="evidence" value="ECO:0007669"/>
    <property type="project" value="UniProtKB-KW"/>
</dbReference>
<dbReference type="InterPro" id="IPR013425">
    <property type="entry name" value="Autotrns_rpt"/>
</dbReference>
<evidence type="ECO:0000313" key="4">
    <source>
        <dbReference type="Proteomes" id="UP000317909"/>
    </source>
</evidence>
<keyword evidence="1 2" id="KW-0732">Signal</keyword>
<name>A0A517U241_9BACT</name>
<evidence type="ECO:0000256" key="1">
    <source>
        <dbReference type="ARBA" id="ARBA00022729"/>
    </source>
</evidence>
<dbReference type="RefSeq" id="WP_168207003.1">
    <property type="nucleotide sequence ID" value="NZ_CP036339.1"/>
</dbReference>
<dbReference type="EMBL" id="CP036339">
    <property type="protein sequence ID" value="QDT74695.1"/>
    <property type="molecule type" value="Genomic_DNA"/>
</dbReference>
<feature type="signal peptide" evidence="2">
    <location>
        <begin position="1"/>
        <end position="23"/>
    </location>
</feature>
<keyword evidence="3" id="KW-0645">Protease</keyword>
<evidence type="ECO:0000313" key="3">
    <source>
        <dbReference type="EMBL" id="QDT74695.1"/>
    </source>
</evidence>
<sequence precursor="true">MNSQVSFLAMTFLLAWISAEGLALRDSRAATLSWDGTGTNWNVLSSWSVLSNSTTPDPGAKPGASDTAVFNIETVNSTQNLFMDGPQSIRSLVFSSLGHVTLRGSASGSTHTDLTVGVGGITNSGANIHATAADVVVHLAAAQTWSSDGEFGRLLFDGPVMMGPNRLTIDGNGSTNVFGPISGTAGMTKQGSGDLSLSASNSFTGGFVIRGGIVGLFDDGALNATAPNPVAFEASGTLGLFGHSVFVSGLSTAPGLTSAVVENGSPTNVSTLTVAVGAATTNTFAGVIRNGDSAPFRLKKSGAGVLHLTGANTYTGPTTVEQGTLRVDGSIAGEITVKSGAALAGTGAIGSAVTLEAGGTLAPGNSAGVMSVGGLSMNDDATLVMEIGGPVAGAQYDRIVTANSFGALAFNGTLQVSLINGFAPIAGQSFDLFDWNFRLGAFDAINLPALGPGLAWNSSLVYKTGMLSVGLAGDFDLDGDVDGHDFLLWQRGGSPAPLSAADLASWKSNFGHTSIVAVPELSSLAMTLIGTFGIFQFHRLIA</sequence>
<keyword evidence="4" id="KW-1185">Reference proteome</keyword>
<proteinExistence type="predicted"/>
<keyword evidence="3" id="KW-0378">Hydrolase</keyword>
<protein>
    <submittedName>
        <fullName evidence="3">Extracellular serine protease</fullName>
        <ecNumber evidence="3">3.4.21.-</ecNumber>
    </submittedName>
</protein>
<accession>A0A517U241</accession>
<dbReference type="NCBIfam" id="TIGR02601">
    <property type="entry name" value="autotrns_rpt"/>
    <property type="match status" value="2"/>
</dbReference>
<dbReference type="GO" id="GO:0006508">
    <property type="term" value="P:proteolysis"/>
    <property type="evidence" value="ECO:0007669"/>
    <property type="project" value="UniProtKB-KW"/>
</dbReference>
<dbReference type="SUPFAM" id="SSF51126">
    <property type="entry name" value="Pectin lyase-like"/>
    <property type="match status" value="1"/>
</dbReference>
<gene>
    <name evidence="3" type="ORF">I41_38940</name>
</gene>
<reference evidence="3 4" key="1">
    <citation type="submission" date="2019-02" db="EMBL/GenBank/DDBJ databases">
        <title>Deep-cultivation of Planctomycetes and their phenomic and genomic characterization uncovers novel biology.</title>
        <authorList>
            <person name="Wiegand S."/>
            <person name="Jogler M."/>
            <person name="Boedeker C."/>
            <person name="Pinto D."/>
            <person name="Vollmers J."/>
            <person name="Rivas-Marin E."/>
            <person name="Kohn T."/>
            <person name="Peeters S.H."/>
            <person name="Heuer A."/>
            <person name="Rast P."/>
            <person name="Oberbeckmann S."/>
            <person name="Bunk B."/>
            <person name="Jeske O."/>
            <person name="Meyerdierks A."/>
            <person name="Storesund J.E."/>
            <person name="Kallscheuer N."/>
            <person name="Luecker S."/>
            <person name="Lage O.M."/>
            <person name="Pohl T."/>
            <person name="Merkel B.J."/>
            <person name="Hornburger P."/>
            <person name="Mueller R.-W."/>
            <person name="Bruemmer F."/>
            <person name="Labrenz M."/>
            <person name="Spormann A.M."/>
            <person name="Op den Camp H."/>
            <person name="Overmann J."/>
            <person name="Amann R."/>
            <person name="Jetten M.S.M."/>
            <person name="Mascher T."/>
            <person name="Medema M.H."/>
            <person name="Devos D.P."/>
            <person name="Kaster A.-K."/>
            <person name="Ovreas L."/>
            <person name="Rohde M."/>
            <person name="Galperin M.Y."/>
            <person name="Jogler C."/>
        </authorList>
    </citation>
    <scope>NUCLEOTIDE SEQUENCE [LARGE SCALE GENOMIC DNA]</scope>
    <source>
        <strain evidence="3 4">I41</strain>
    </source>
</reference>
<dbReference type="EC" id="3.4.21.-" evidence="3"/>
<evidence type="ECO:0000256" key="2">
    <source>
        <dbReference type="SAM" id="SignalP"/>
    </source>
</evidence>
<feature type="chain" id="PRO_5021989281" evidence="2">
    <location>
        <begin position="24"/>
        <end position="542"/>
    </location>
</feature>
<dbReference type="KEGG" id="llh:I41_38940"/>
<dbReference type="InterPro" id="IPR011050">
    <property type="entry name" value="Pectin_lyase_fold/virulence"/>
</dbReference>
<organism evidence="3 4">
    <name type="scientific">Lacipirellula limnantheis</name>
    <dbReference type="NCBI Taxonomy" id="2528024"/>
    <lineage>
        <taxon>Bacteria</taxon>
        <taxon>Pseudomonadati</taxon>
        <taxon>Planctomycetota</taxon>
        <taxon>Planctomycetia</taxon>
        <taxon>Pirellulales</taxon>
        <taxon>Lacipirellulaceae</taxon>
        <taxon>Lacipirellula</taxon>
    </lineage>
</organism>